<feature type="transmembrane region" description="Helical" evidence="8">
    <location>
        <begin position="452"/>
        <end position="477"/>
    </location>
</feature>
<feature type="coiled-coil region" evidence="7">
    <location>
        <begin position="34"/>
        <end position="96"/>
    </location>
</feature>
<feature type="transmembrane region" description="Helical" evidence="8">
    <location>
        <begin position="541"/>
        <end position="563"/>
    </location>
</feature>
<feature type="transmembrane region" description="Helical" evidence="8">
    <location>
        <begin position="194"/>
        <end position="214"/>
    </location>
</feature>
<evidence type="ECO:0000256" key="2">
    <source>
        <dbReference type="ARBA" id="ARBA00008017"/>
    </source>
</evidence>
<comment type="subcellular location">
    <subcellularLocation>
        <location evidence="1">Cell membrane</location>
        <topology evidence="1">Multi-pass membrane protein</topology>
    </subcellularLocation>
</comment>
<dbReference type="InterPro" id="IPR006685">
    <property type="entry name" value="MscS_channel_2nd"/>
</dbReference>
<proteinExistence type="inferred from homology"/>
<dbReference type="HOGENOM" id="CLU_369511_0_0_6"/>
<evidence type="ECO:0000256" key="8">
    <source>
        <dbReference type="SAM" id="Phobius"/>
    </source>
</evidence>
<keyword evidence="5 8" id="KW-1133">Transmembrane helix</keyword>
<keyword evidence="3" id="KW-1003">Cell membrane</keyword>
<dbReference type="Proteomes" id="UP000032803">
    <property type="component" value="Chromosome I"/>
</dbReference>
<evidence type="ECO:0000313" key="10">
    <source>
        <dbReference type="EMBL" id="CEK11375.1"/>
    </source>
</evidence>
<keyword evidence="6 8" id="KW-0472">Membrane</keyword>
<accession>A0A0A8UR76</accession>
<organism evidence="10 11">
    <name type="scientific">Legionella hackeliae</name>
    <dbReference type="NCBI Taxonomy" id="449"/>
    <lineage>
        <taxon>Bacteria</taxon>
        <taxon>Pseudomonadati</taxon>
        <taxon>Pseudomonadota</taxon>
        <taxon>Gammaproteobacteria</taxon>
        <taxon>Legionellales</taxon>
        <taxon>Legionellaceae</taxon>
        <taxon>Legionella</taxon>
    </lineage>
</organism>
<feature type="transmembrane region" description="Helical" evidence="8">
    <location>
        <begin position="333"/>
        <end position="354"/>
    </location>
</feature>
<evidence type="ECO:0000256" key="1">
    <source>
        <dbReference type="ARBA" id="ARBA00004651"/>
    </source>
</evidence>
<evidence type="ECO:0000256" key="3">
    <source>
        <dbReference type="ARBA" id="ARBA00022475"/>
    </source>
</evidence>
<evidence type="ECO:0000256" key="6">
    <source>
        <dbReference type="ARBA" id="ARBA00023136"/>
    </source>
</evidence>
<name>A0A0A8UR76_LEGHA</name>
<feature type="transmembrane region" description="Helical" evidence="8">
    <location>
        <begin position="404"/>
        <end position="425"/>
    </location>
</feature>
<dbReference type="OrthoDB" id="9799209at2"/>
<feature type="transmembrane region" description="Helical" evidence="8">
    <location>
        <begin position="226"/>
        <end position="248"/>
    </location>
</feature>
<dbReference type="GO" id="GO:0005886">
    <property type="term" value="C:plasma membrane"/>
    <property type="evidence" value="ECO:0007669"/>
    <property type="project" value="UniProtKB-SubCell"/>
</dbReference>
<comment type="similarity">
    <text evidence="2">Belongs to the MscS (TC 1.A.23) family.</text>
</comment>
<feature type="transmembrane region" description="Helical" evidence="8">
    <location>
        <begin position="375"/>
        <end position="398"/>
    </location>
</feature>
<dbReference type="SUPFAM" id="SSF82861">
    <property type="entry name" value="Mechanosensitive channel protein MscS (YggB), transmembrane region"/>
    <property type="match status" value="1"/>
</dbReference>
<feature type="transmembrane region" description="Helical" evidence="8">
    <location>
        <begin position="497"/>
        <end position="521"/>
    </location>
</feature>
<dbReference type="STRING" id="449.LHA_2358"/>
<evidence type="ECO:0000259" key="9">
    <source>
        <dbReference type="Pfam" id="PF00924"/>
    </source>
</evidence>
<keyword evidence="7" id="KW-0175">Coiled coil</keyword>
<evidence type="ECO:0000256" key="7">
    <source>
        <dbReference type="SAM" id="Coils"/>
    </source>
</evidence>
<feature type="transmembrane region" description="Helical" evidence="8">
    <location>
        <begin position="268"/>
        <end position="288"/>
    </location>
</feature>
<evidence type="ECO:0000313" key="11">
    <source>
        <dbReference type="Proteomes" id="UP000032803"/>
    </source>
</evidence>
<keyword evidence="4 8" id="KW-0812">Transmembrane</keyword>
<dbReference type="InterPro" id="IPR023408">
    <property type="entry name" value="MscS_beta-dom_sf"/>
</dbReference>
<dbReference type="Pfam" id="PF00924">
    <property type="entry name" value="MS_channel_2nd"/>
    <property type="match status" value="1"/>
</dbReference>
<dbReference type="PANTHER" id="PTHR30347">
    <property type="entry name" value="POTASSIUM CHANNEL RELATED"/>
    <property type="match status" value="1"/>
</dbReference>
<dbReference type="PATRIC" id="fig|449.7.peg.100"/>
<dbReference type="AlphaFoldDB" id="A0A0A8UR76"/>
<evidence type="ECO:0000256" key="5">
    <source>
        <dbReference type="ARBA" id="ARBA00022989"/>
    </source>
</evidence>
<sequence length="753" mass="86018">MQKILFTAIFLVLSFFAKGIWASTTLQIYNGFDIHNATIELENIEQELSKKNLNYEQLYSTVKLINDLQDQASNCVDDGKEQLKKLNELLNNNEIASTLSHQNDARYHELIADKQLHVKAIADCVFFNYQAQEILNKINAMMGNTPMFNLLNRSPPVWEDFNPKLFFRIAFSRDKFTHMSGFNKLSSAQKATTVMILFICFFMALIVQKIISTFKGSFHNKLVNNLLTSLTKSGLFFLLVLIGPIIYLYSLLGNETPKPTLLLASNAILYYAFTLILIRFFVILFRQYANDSDKRLLSDIYLRGIVFVTFLLWGRLATIALQDQWIPPALLRFRFVVFCTLLILSFGWFSWLIFRLPFFKEKMSPSSLRNIKFSLAGIYFFTIVTAWIGYSNFAIYFIPNVVTTLVILFIVWKVSYYFGYLFALLNNPGQPASEKIHRWLGIKSTQTLTELLVIRIILNTGFIVFSLFLLMKVWGISQYHMDYLKTWYFQGGYVYGIYLWPVRFVRAAIAFCLLLMVGRALSTFVARHSAFKREKYRQDNIATLINYSAFSIAAIIALLIAGINFTSLAVIAGALSIGIGFGLQYLASDFVSGIILLIHKPVAPGDRVIIDGTEGYIKKIRLLSTQITTLTNADVIIPNSHLINKSVTNYTYRENKICRVNSQVILDSNGDLGLAEKVLLGVVKDHPSVVQEMPYTPTVSYELVPSKDNLHVTMELWYYIKNIDLKQDVSSEVNFNIVKALKEHNLCPGHYTE</sequence>
<dbReference type="InterPro" id="IPR052702">
    <property type="entry name" value="MscS-like_channel"/>
</dbReference>
<protein>
    <recommendedName>
        <fullName evidence="9">Mechanosensitive ion channel MscS domain-containing protein</fullName>
    </recommendedName>
</protein>
<gene>
    <name evidence="10" type="ORF">LHA_2358</name>
</gene>
<dbReference type="Gene3D" id="1.10.287.1260">
    <property type="match status" value="1"/>
</dbReference>
<feature type="transmembrane region" description="Helical" evidence="8">
    <location>
        <begin position="300"/>
        <end position="321"/>
    </location>
</feature>
<feature type="transmembrane region" description="Helical" evidence="8">
    <location>
        <begin position="569"/>
        <end position="598"/>
    </location>
</feature>
<keyword evidence="11" id="KW-1185">Reference proteome</keyword>
<feature type="domain" description="Mechanosensitive ion channel MscS" evidence="9">
    <location>
        <begin position="587"/>
        <end position="651"/>
    </location>
</feature>
<dbReference type="RefSeq" id="WP_052673695.1">
    <property type="nucleotide sequence ID" value="NZ_LN681225.1"/>
</dbReference>
<dbReference type="InterPro" id="IPR010920">
    <property type="entry name" value="LSM_dom_sf"/>
</dbReference>
<evidence type="ECO:0000256" key="4">
    <source>
        <dbReference type="ARBA" id="ARBA00022692"/>
    </source>
</evidence>
<dbReference type="InterPro" id="IPR011066">
    <property type="entry name" value="MscS_channel_C_sf"/>
</dbReference>
<dbReference type="PANTHER" id="PTHR30347:SF1">
    <property type="entry name" value="MECHANOSENSITIVE CHANNEL MSCK"/>
    <property type="match status" value="1"/>
</dbReference>
<dbReference type="Gene3D" id="2.30.30.60">
    <property type="match status" value="1"/>
</dbReference>
<dbReference type="KEGG" id="lha:LHA_2358"/>
<dbReference type="GO" id="GO:0008381">
    <property type="term" value="F:mechanosensitive monoatomic ion channel activity"/>
    <property type="evidence" value="ECO:0007669"/>
    <property type="project" value="UniProtKB-ARBA"/>
</dbReference>
<dbReference type="EMBL" id="LN681225">
    <property type="protein sequence ID" value="CEK11375.1"/>
    <property type="molecule type" value="Genomic_DNA"/>
</dbReference>
<dbReference type="SUPFAM" id="SSF50182">
    <property type="entry name" value="Sm-like ribonucleoproteins"/>
    <property type="match status" value="1"/>
</dbReference>
<reference evidence="11" key="1">
    <citation type="submission" date="2014-09" db="EMBL/GenBank/DDBJ databases">
        <authorList>
            <person name="Gomez-Valero L."/>
        </authorList>
    </citation>
    <scope>NUCLEOTIDE SEQUENCE [LARGE SCALE GENOMIC DNA]</scope>
    <source>
        <strain evidence="11">ATCC35250</strain>
    </source>
</reference>
<dbReference type="InterPro" id="IPR011014">
    <property type="entry name" value="MscS_channel_TM-2"/>
</dbReference>
<dbReference type="SUPFAM" id="SSF82689">
    <property type="entry name" value="Mechanosensitive channel protein MscS (YggB), C-terminal domain"/>
    <property type="match status" value="1"/>
</dbReference>